<keyword evidence="6" id="KW-0333">Golgi apparatus</keyword>
<dbReference type="Pfam" id="PF08700">
    <property type="entry name" value="VPS51_Exo84_N"/>
    <property type="match status" value="1"/>
</dbReference>
<evidence type="ECO:0000313" key="10">
    <source>
        <dbReference type="Proteomes" id="UP000629468"/>
    </source>
</evidence>
<evidence type="ECO:0000256" key="1">
    <source>
        <dbReference type="ARBA" id="ARBA00004395"/>
    </source>
</evidence>
<dbReference type="InterPro" id="IPR033370">
    <property type="entry name" value="COG1"/>
</dbReference>
<reference evidence="9 10" key="1">
    <citation type="journal article" name="Sci. Rep.">
        <title>Telomere-to-telomere assembled and centromere annotated genomes of the two main subspecies of the button mushroom Agaricus bisporus reveal especially polymorphic chromosome ends.</title>
        <authorList>
            <person name="Sonnenberg A.S.M."/>
            <person name="Sedaghat-Telgerd N."/>
            <person name="Lavrijssen B."/>
            <person name="Ohm R.A."/>
            <person name="Hendrickx P.M."/>
            <person name="Scholtmeijer K."/>
            <person name="Baars J.J.P."/>
            <person name="van Peer A."/>
        </authorList>
    </citation>
    <scope>NUCLEOTIDE SEQUENCE [LARGE SCALE GENOMIC DNA]</scope>
    <source>
        <strain evidence="9 10">H119_p4</strain>
    </source>
</reference>
<evidence type="ECO:0000256" key="2">
    <source>
        <dbReference type="ARBA" id="ARBA00006653"/>
    </source>
</evidence>
<comment type="caution">
    <text evidence="9">The sequence shown here is derived from an EMBL/GenBank/DDBJ whole genome shotgun (WGS) entry which is preliminary data.</text>
</comment>
<keyword evidence="7" id="KW-0472">Membrane</keyword>
<dbReference type="GO" id="GO:0015031">
    <property type="term" value="P:protein transport"/>
    <property type="evidence" value="ECO:0007669"/>
    <property type="project" value="UniProtKB-KW"/>
</dbReference>
<protein>
    <recommendedName>
        <fullName evidence="3">Conserved oligomeric Golgi complex subunit 1</fullName>
    </recommendedName>
</protein>
<proteinExistence type="inferred from homology"/>
<feature type="compositionally biased region" description="Polar residues" evidence="8">
    <location>
        <begin position="1"/>
        <end position="11"/>
    </location>
</feature>
<dbReference type="EMBL" id="JABXXO010000001">
    <property type="protein sequence ID" value="KAF7784084.1"/>
    <property type="molecule type" value="Genomic_DNA"/>
</dbReference>
<evidence type="ECO:0000256" key="4">
    <source>
        <dbReference type="ARBA" id="ARBA00022448"/>
    </source>
</evidence>
<dbReference type="GO" id="GO:0006891">
    <property type="term" value="P:intra-Golgi vesicle-mediated transport"/>
    <property type="evidence" value="ECO:0007669"/>
    <property type="project" value="InterPro"/>
</dbReference>
<keyword evidence="5" id="KW-0653">Protein transport</keyword>
<dbReference type="AlphaFoldDB" id="A0A8H7FAF7"/>
<dbReference type="GO" id="GO:0000139">
    <property type="term" value="C:Golgi membrane"/>
    <property type="evidence" value="ECO:0007669"/>
    <property type="project" value="UniProtKB-SubCell"/>
</dbReference>
<keyword evidence="4" id="KW-0813">Transport</keyword>
<name>A0A8H7FAF7_AGABI</name>
<dbReference type="Proteomes" id="UP000629468">
    <property type="component" value="Unassembled WGS sequence"/>
</dbReference>
<gene>
    <name evidence="9" type="ORF">Agabi119p4_249</name>
</gene>
<accession>A0A8H7FAF7</accession>
<organism evidence="9 10">
    <name type="scientific">Agaricus bisporus var. burnettii</name>
    <dbReference type="NCBI Taxonomy" id="192524"/>
    <lineage>
        <taxon>Eukaryota</taxon>
        <taxon>Fungi</taxon>
        <taxon>Dikarya</taxon>
        <taxon>Basidiomycota</taxon>
        <taxon>Agaricomycotina</taxon>
        <taxon>Agaricomycetes</taxon>
        <taxon>Agaricomycetidae</taxon>
        <taxon>Agaricales</taxon>
        <taxon>Agaricineae</taxon>
        <taxon>Agaricaceae</taxon>
        <taxon>Agaricus</taxon>
    </lineage>
</organism>
<evidence type="ECO:0000256" key="3">
    <source>
        <dbReference type="ARBA" id="ARBA00020978"/>
    </source>
</evidence>
<evidence type="ECO:0000256" key="6">
    <source>
        <dbReference type="ARBA" id="ARBA00023034"/>
    </source>
</evidence>
<comment type="similarity">
    <text evidence="2">Belongs to the COG1 family.</text>
</comment>
<feature type="region of interest" description="Disordered" evidence="8">
    <location>
        <begin position="1"/>
        <end position="28"/>
    </location>
</feature>
<evidence type="ECO:0000256" key="7">
    <source>
        <dbReference type="ARBA" id="ARBA00023136"/>
    </source>
</evidence>
<sequence>MLRRPSATSPIENGHLSKAPTTTSTPANVKDQVAKRSIPNANTTNLLNTDELFMKHSPFEIKVIQNRFKTDADAKKEELRQMVGERYRDLLQASSSIISIAKSSKRVTEALEESRNAIGNEVDPPLPRTSSIANVQDRHLHALQALAAHMKLLLDAPEHLWRLIERKKFFPAAWLFLLARVIHHALIRDDEQDEESWKSQGVDVLTEFPLVQRQWEAVSQFRSQIIQRATMWLRDPSSSVEDVCATLVTLHLLDSRPLHDTLASAFSQRSKTLNNALATKSETGPSTMSLSESKPSANGGITFSFSQDSLTPAPTKPRIREVKESIYSAFTIISQTMNVARQIFDGKSGLSLIERHLEFIQSDLDKNANIPHELQLTTQTLLTNVTSTAHFQLLPRGLQTYKPYVDLTSPSASLRQEYIEEQLNGWFHQSMALLKDAVERWFEELEIVKEVWSVRVVTRKWVNTSTLGEGEKMQVLDMMDQKCRRRIVDIWKSASKTAATTFETCLEVSLRSIGSGETVNSPVNYLFNTVPLSILSQPSTGFDSSLKSYRSSLEHQLLGRTALLDSVLSTLEQCARHIHEEVSLMRSGSRNEAGSIVDLLTSLHEPAAESLTKSCLFVLDHAVKQTQGNDDASIRKLLFLEQITEDLSSRSFFVEQIGCGQTARDGFVKQLELLNGTILDAWKYKTVCRIIERSSPALRMIPTLSIGPDPELVQALMEMYEAIQEMAFRWDNLKQIDMTQDTLMMFVEAWLKDECPRGRASPYNFALLRELAAGAHPRASEIVQKLDDSLGETDTVELRREALECIKRFQTFMPATISACPKSGEPTSEVASIHVAGDKLQHLLHYGPPLAEGGASLDFAKPGPRFGLLLVGGEGSG</sequence>
<dbReference type="GO" id="GO:0017119">
    <property type="term" value="C:Golgi transport complex"/>
    <property type="evidence" value="ECO:0007669"/>
    <property type="project" value="InterPro"/>
</dbReference>
<evidence type="ECO:0000256" key="8">
    <source>
        <dbReference type="SAM" id="MobiDB-lite"/>
    </source>
</evidence>
<dbReference type="PANTHER" id="PTHR31658">
    <property type="entry name" value="CONSERVED OLIGOMERIC GOLGI COMPLEX SUBUNIT 1"/>
    <property type="match status" value="1"/>
</dbReference>
<comment type="subcellular location">
    <subcellularLocation>
        <location evidence="1">Golgi apparatus membrane</location>
        <topology evidence="1">Peripheral membrane protein</topology>
    </subcellularLocation>
</comment>
<dbReference type="PANTHER" id="PTHR31658:SF0">
    <property type="entry name" value="CONSERVED OLIGOMERIC GOLGI COMPLEX SUBUNIT 1"/>
    <property type="match status" value="1"/>
</dbReference>
<evidence type="ECO:0000256" key="5">
    <source>
        <dbReference type="ARBA" id="ARBA00022927"/>
    </source>
</evidence>
<evidence type="ECO:0000313" key="9">
    <source>
        <dbReference type="EMBL" id="KAF7784084.1"/>
    </source>
</evidence>